<protein>
    <submittedName>
        <fullName evidence="1">Uncharacterized protein</fullName>
    </submittedName>
</protein>
<dbReference type="Proteomes" id="UP000886520">
    <property type="component" value="Chromosome 19"/>
</dbReference>
<organism evidence="1 2">
    <name type="scientific">Adiantum capillus-veneris</name>
    <name type="common">Maidenhair fern</name>
    <dbReference type="NCBI Taxonomy" id="13818"/>
    <lineage>
        <taxon>Eukaryota</taxon>
        <taxon>Viridiplantae</taxon>
        <taxon>Streptophyta</taxon>
        <taxon>Embryophyta</taxon>
        <taxon>Tracheophyta</taxon>
        <taxon>Polypodiopsida</taxon>
        <taxon>Polypodiidae</taxon>
        <taxon>Polypodiales</taxon>
        <taxon>Pteridineae</taxon>
        <taxon>Pteridaceae</taxon>
        <taxon>Vittarioideae</taxon>
        <taxon>Adiantum</taxon>
    </lineage>
</organism>
<keyword evidence="2" id="KW-1185">Reference proteome</keyword>
<name>A0A9D4UCS8_ADICA</name>
<evidence type="ECO:0000313" key="2">
    <source>
        <dbReference type="Proteomes" id="UP000886520"/>
    </source>
</evidence>
<accession>A0A9D4UCS8</accession>
<sequence>MDSFILNLDDTRLEFRKTTRRTMDYRKLYEEMAICRICQQPKPETVIQQPSLLWFLGVCLGLEETSNESREFPFKYKTGDRIVNIISYKETYGVPFK</sequence>
<dbReference type="EMBL" id="JABFUD020000019">
    <property type="protein sequence ID" value="KAI5064726.1"/>
    <property type="molecule type" value="Genomic_DNA"/>
</dbReference>
<gene>
    <name evidence="1" type="ORF">GOP47_0019421</name>
</gene>
<reference evidence="1" key="1">
    <citation type="submission" date="2021-01" db="EMBL/GenBank/DDBJ databases">
        <title>Adiantum capillus-veneris genome.</title>
        <authorList>
            <person name="Fang Y."/>
            <person name="Liao Q."/>
        </authorList>
    </citation>
    <scope>NUCLEOTIDE SEQUENCE</scope>
    <source>
        <strain evidence="1">H3</strain>
        <tissue evidence="1">Leaf</tissue>
    </source>
</reference>
<evidence type="ECO:0000313" key="1">
    <source>
        <dbReference type="EMBL" id="KAI5064726.1"/>
    </source>
</evidence>
<dbReference type="AlphaFoldDB" id="A0A9D4UCS8"/>
<comment type="caution">
    <text evidence="1">The sequence shown here is derived from an EMBL/GenBank/DDBJ whole genome shotgun (WGS) entry which is preliminary data.</text>
</comment>
<proteinExistence type="predicted"/>